<organism evidence="2 3">
    <name type="scientific">Dactylosporangium roseum</name>
    <dbReference type="NCBI Taxonomy" id="47989"/>
    <lineage>
        <taxon>Bacteria</taxon>
        <taxon>Bacillati</taxon>
        <taxon>Actinomycetota</taxon>
        <taxon>Actinomycetes</taxon>
        <taxon>Micromonosporales</taxon>
        <taxon>Micromonosporaceae</taxon>
        <taxon>Dactylosporangium</taxon>
    </lineage>
</organism>
<reference evidence="2" key="1">
    <citation type="submission" date="2021-04" db="EMBL/GenBank/DDBJ databases">
        <title>Biosynthetic gene clusters of Dactylosporangioum roseum.</title>
        <authorList>
            <person name="Hartkoorn R.C."/>
            <person name="Beaudoing E."/>
            <person name="Hot D."/>
            <person name="Moureu S."/>
        </authorList>
    </citation>
    <scope>NUCLEOTIDE SEQUENCE</scope>
    <source>
        <strain evidence="2">NRRL B-16295</strain>
    </source>
</reference>
<dbReference type="RefSeq" id="WP_260728546.1">
    <property type="nucleotide sequence ID" value="NZ_BAAABS010000015.1"/>
</dbReference>
<dbReference type="Proteomes" id="UP001058271">
    <property type="component" value="Chromosome"/>
</dbReference>
<dbReference type="EMBL" id="CP073721">
    <property type="protein sequence ID" value="UWZ39145.1"/>
    <property type="molecule type" value="Genomic_DNA"/>
</dbReference>
<dbReference type="Gene3D" id="1.25.40.10">
    <property type="entry name" value="Tetratricopeptide repeat domain"/>
    <property type="match status" value="1"/>
</dbReference>
<evidence type="ECO:0000259" key="1">
    <source>
        <dbReference type="SMART" id="SM01043"/>
    </source>
</evidence>
<dbReference type="InterPro" id="IPR005158">
    <property type="entry name" value="BTAD"/>
</dbReference>
<proteinExistence type="predicted"/>
<accession>A0ABY5ZAM7</accession>
<dbReference type="Gene3D" id="1.10.10.10">
    <property type="entry name" value="Winged helix-like DNA-binding domain superfamily/Winged helix DNA-binding domain"/>
    <property type="match status" value="1"/>
</dbReference>
<name>A0ABY5ZAM7_9ACTN</name>
<sequence length="231" mass="25602">MGAELRLELLSSFALRRDGVRLPVPVAVERLLAFVALGNRRISRARVAGALWPDAVPSRSTGCLRTALWRLRRVSDGVLDVTGTDLTLEAGIRVDVLESFAAVRRMQAGEPVLDRHSPLPDWLTMDLLPDWPDEWVAGWRGRWRMLRLHVLELLAARLATAGRYSEAVDVALAAIQDEPLRESAHRSLIAAHLAAGNRAAAVRAYYDLTTLLDRELGIAPSPEIGRLLTRR</sequence>
<dbReference type="PANTHER" id="PTHR35807">
    <property type="entry name" value="TRANSCRIPTIONAL REGULATOR REDD-RELATED"/>
    <property type="match status" value="1"/>
</dbReference>
<dbReference type="InterPro" id="IPR036388">
    <property type="entry name" value="WH-like_DNA-bd_sf"/>
</dbReference>
<dbReference type="InterPro" id="IPR011990">
    <property type="entry name" value="TPR-like_helical_dom_sf"/>
</dbReference>
<dbReference type="Pfam" id="PF03704">
    <property type="entry name" value="BTAD"/>
    <property type="match status" value="1"/>
</dbReference>
<evidence type="ECO:0000313" key="2">
    <source>
        <dbReference type="EMBL" id="UWZ39145.1"/>
    </source>
</evidence>
<keyword evidence="3" id="KW-1185">Reference proteome</keyword>
<dbReference type="SUPFAM" id="SSF48452">
    <property type="entry name" value="TPR-like"/>
    <property type="match status" value="1"/>
</dbReference>
<feature type="domain" description="Bacterial transcriptional activator" evidence="1">
    <location>
        <begin position="94"/>
        <end position="228"/>
    </location>
</feature>
<dbReference type="SMART" id="SM01043">
    <property type="entry name" value="BTAD"/>
    <property type="match status" value="1"/>
</dbReference>
<evidence type="ECO:0000313" key="3">
    <source>
        <dbReference type="Proteomes" id="UP001058271"/>
    </source>
</evidence>
<dbReference type="InterPro" id="IPR051677">
    <property type="entry name" value="AfsR-DnrI-RedD_regulator"/>
</dbReference>
<protein>
    <submittedName>
        <fullName evidence="2">Transcriptional regulator</fullName>
    </submittedName>
</protein>
<gene>
    <name evidence="2" type="ORF">Drose_13495</name>
</gene>